<feature type="region of interest" description="Disordered" evidence="14">
    <location>
        <begin position="283"/>
        <end position="303"/>
    </location>
</feature>
<dbReference type="GO" id="GO:0005789">
    <property type="term" value="C:endoplasmic reticulum membrane"/>
    <property type="evidence" value="ECO:0007669"/>
    <property type="project" value="UniProtKB-SubCell"/>
</dbReference>
<keyword evidence="4" id="KW-0813">Transport</keyword>
<dbReference type="GO" id="GO:2001256">
    <property type="term" value="P:regulation of store-operated calcium entry"/>
    <property type="evidence" value="ECO:0007669"/>
    <property type="project" value="InterPro"/>
</dbReference>
<evidence type="ECO:0000256" key="7">
    <source>
        <dbReference type="ARBA" id="ARBA00022729"/>
    </source>
</evidence>
<keyword evidence="9" id="KW-0106">Calcium</keyword>
<evidence type="ECO:0000256" key="8">
    <source>
        <dbReference type="ARBA" id="ARBA00022824"/>
    </source>
</evidence>
<evidence type="ECO:0000256" key="14">
    <source>
        <dbReference type="SAM" id="MobiDB-lite"/>
    </source>
</evidence>
<keyword evidence="5" id="KW-0109">Calcium transport</keyword>
<feature type="signal peptide" evidence="16">
    <location>
        <begin position="1"/>
        <end position="16"/>
    </location>
</feature>
<sequence>MKLIIFIVCAVQFVHSTDRVLLSDVRTITLKADRMTTGRRSNPVPQLSCIGGSAQGKYRPPIVQCRNMGSDGREIQWECSAANMPVEYGFGELTVVCEGYDNPQDRYILAGSCGLEFKLELTEEGRRNAGQSSYYSGSQYGSNHYSSSSSGTSWLMIVVVGAIFYFVYKSWSQNQGDGGGRRGYRGGAGHHDGPGGSNPAGEGQAGPWSSSSSTRSSSSSGSSRNAGGGFWSGAAMGGALGYLFGGRNRGYGRNIGYGHRQPGYGSGFGSGYGSGFGGGRSFGGGGGAGGSYTSRGFGGTRNR</sequence>
<dbReference type="AlphaFoldDB" id="A0A6A7G3G2"/>
<evidence type="ECO:0000256" key="10">
    <source>
        <dbReference type="ARBA" id="ARBA00022989"/>
    </source>
</evidence>
<organism evidence="17">
    <name type="scientific">Hirondellea gigas</name>
    <dbReference type="NCBI Taxonomy" id="1518452"/>
    <lineage>
        <taxon>Eukaryota</taxon>
        <taxon>Metazoa</taxon>
        <taxon>Ecdysozoa</taxon>
        <taxon>Arthropoda</taxon>
        <taxon>Crustacea</taxon>
        <taxon>Multicrustacea</taxon>
        <taxon>Malacostraca</taxon>
        <taxon>Eumalacostraca</taxon>
        <taxon>Peracarida</taxon>
        <taxon>Amphipoda</taxon>
        <taxon>Amphilochidea</taxon>
        <taxon>Lysianassida</taxon>
        <taxon>Lysianassidira</taxon>
        <taxon>Lysianassoidea</taxon>
        <taxon>Lysianassidae</taxon>
        <taxon>Hirondellea</taxon>
    </lineage>
</organism>
<protein>
    <recommendedName>
        <fullName evidence="3">Store-operated calcium entry-associated regulatory factor</fullName>
    </recommendedName>
    <alternativeName>
        <fullName evidence="13">Transmembrane protein 66</fullName>
    </alternativeName>
</protein>
<evidence type="ECO:0000256" key="15">
    <source>
        <dbReference type="SAM" id="Phobius"/>
    </source>
</evidence>
<evidence type="ECO:0000256" key="6">
    <source>
        <dbReference type="ARBA" id="ARBA00022692"/>
    </source>
</evidence>
<dbReference type="PANTHER" id="PTHR15929">
    <property type="entry name" value="STORE-OPERATED CALCIUM ENTRY-ASSOCIATED REGULATORY FACTOR"/>
    <property type="match status" value="1"/>
</dbReference>
<evidence type="ECO:0000256" key="12">
    <source>
        <dbReference type="ARBA" id="ARBA00023136"/>
    </source>
</evidence>
<keyword evidence="11" id="KW-0406">Ion transport</keyword>
<evidence type="ECO:0000256" key="2">
    <source>
        <dbReference type="ARBA" id="ARBA00006833"/>
    </source>
</evidence>
<dbReference type="GO" id="GO:0006816">
    <property type="term" value="P:calcium ion transport"/>
    <property type="evidence" value="ECO:0007669"/>
    <property type="project" value="UniProtKB-KW"/>
</dbReference>
<dbReference type="InterPro" id="IPR009567">
    <property type="entry name" value="SARAF"/>
</dbReference>
<evidence type="ECO:0000313" key="17">
    <source>
        <dbReference type="EMBL" id="LAC25370.1"/>
    </source>
</evidence>
<dbReference type="PANTHER" id="PTHR15929:SF0">
    <property type="entry name" value="STORE-OPERATED CALCIUM ENTRY-ASSOCIATED REGULATORY FACTOR"/>
    <property type="match status" value="1"/>
</dbReference>
<keyword evidence="12 15" id="KW-0472">Membrane</keyword>
<evidence type="ECO:0000256" key="5">
    <source>
        <dbReference type="ARBA" id="ARBA00022568"/>
    </source>
</evidence>
<evidence type="ECO:0000256" key="4">
    <source>
        <dbReference type="ARBA" id="ARBA00022448"/>
    </source>
</evidence>
<keyword evidence="8" id="KW-0256">Endoplasmic reticulum</keyword>
<evidence type="ECO:0000256" key="11">
    <source>
        <dbReference type="ARBA" id="ARBA00023065"/>
    </source>
</evidence>
<evidence type="ECO:0000256" key="16">
    <source>
        <dbReference type="SAM" id="SignalP"/>
    </source>
</evidence>
<feature type="transmembrane region" description="Helical" evidence="15">
    <location>
        <begin position="151"/>
        <end position="168"/>
    </location>
</feature>
<dbReference type="Pfam" id="PF06682">
    <property type="entry name" value="SARAF"/>
    <property type="match status" value="1"/>
</dbReference>
<proteinExistence type="evidence at transcript level"/>
<evidence type="ECO:0000256" key="1">
    <source>
        <dbReference type="ARBA" id="ARBA00004115"/>
    </source>
</evidence>
<keyword evidence="7 16" id="KW-0732">Signal</keyword>
<evidence type="ECO:0000256" key="13">
    <source>
        <dbReference type="ARBA" id="ARBA00031116"/>
    </source>
</evidence>
<feature type="chain" id="PRO_5025482243" description="Store-operated calcium entry-associated regulatory factor" evidence="16">
    <location>
        <begin position="17"/>
        <end position="303"/>
    </location>
</feature>
<comment type="similarity">
    <text evidence="2">Belongs to the SARAF family.</text>
</comment>
<dbReference type="EMBL" id="IACT01006233">
    <property type="protein sequence ID" value="LAC25370.1"/>
    <property type="molecule type" value="mRNA"/>
</dbReference>
<comment type="subcellular location">
    <subcellularLocation>
        <location evidence="1">Endoplasmic reticulum membrane</location>
        <topology evidence="1">Single-pass type I membrane protein</topology>
    </subcellularLocation>
</comment>
<evidence type="ECO:0000256" key="3">
    <source>
        <dbReference type="ARBA" id="ARBA00016584"/>
    </source>
</evidence>
<reference evidence="17" key="1">
    <citation type="submission" date="2017-11" db="EMBL/GenBank/DDBJ databases">
        <title>The sensing device of the deep-sea amphipod.</title>
        <authorList>
            <person name="Kobayashi H."/>
            <person name="Nagahama T."/>
            <person name="Arai W."/>
            <person name="Sasagawa Y."/>
            <person name="Umeda M."/>
            <person name="Hayashi T."/>
            <person name="Nikaido I."/>
            <person name="Watanabe H."/>
            <person name="Oguri K."/>
            <person name="Kitazato H."/>
            <person name="Fujioka K."/>
            <person name="Kido Y."/>
            <person name="Takami H."/>
        </authorList>
    </citation>
    <scope>NUCLEOTIDE SEQUENCE</scope>
    <source>
        <tissue evidence="17">Whole body</tissue>
    </source>
</reference>
<keyword evidence="10 15" id="KW-1133">Transmembrane helix</keyword>
<keyword evidence="6 15" id="KW-0812">Transmembrane</keyword>
<evidence type="ECO:0000256" key="9">
    <source>
        <dbReference type="ARBA" id="ARBA00022837"/>
    </source>
</evidence>
<feature type="compositionally biased region" description="Low complexity" evidence="14">
    <location>
        <begin position="209"/>
        <end position="223"/>
    </location>
</feature>
<feature type="region of interest" description="Disordered" evidence="14">
    <location>
        <begin position="178"/>
        <end position="224"/>
    </location>
</feature>
<name>A0A6A7G3G2_9CRUS</name>
<accession>A0A6A7G3G2</accession>